<evidence type="ECO:0000313" key="2">
    <source>
        <dbReference type="Proteomes" id="UP000003163"/>
    </source>
</evidence>
<protein>
    <submittedName>
        <fullName evidence="1">Uncharacterized protein</fullName>
    </submittedName>
</protein>
<keyword evidence="2" id="KW-1185">Reference proteome</keyword>
<dbReference type="InParanoid" id="J9DPA3"/>
<dbReference type="Proteomes" id="UP000003163">
    <property type="component" value="Unassembled WGS sequence"/>
</dbReference>
<organism evidence="1 2">
    <name type="scientific">Edhazardia aedis (strain USNM 41457)</name>
    <name type="common">Microsporidian parasite</name>
    <dbReference type="NCBI Taxonomy" id="1003232"/>
    <lineage>
        <taxon>Eukaryota</taxon>
        <taxon>Fungi</taxon>
        <taxon>Fungi incertae sedis</taxon>
        <taxon>Microsporidia</taxon>
        <taxon>Edhazardia</taxon>
    </lineage>
</organism>
<reference evidence="2" key="2">
    <citation type="submission" date="2015-07" db="EMBL/GenBank/DDBJ databases">
        <title>Contrasting host-pathogen interactions and genome evolution in two generalist and specialist microsporidian pathogens of mosquitoes.</title>
        <authorList>
            <consortium name="The Broad Institute Genomics Platform"/>
            <consortium name="The Broad Institute Genome Sequencing Center for Infectious Disease"/>
            <person name="Cuomo C.A."/>
            <person name="Sanscrainte N.D."/>
            <person name="Goldberg J.M."/>
            <person name="Heiman D."/>
            <person name="Young S."/>
            <person name="Zeng Q."/>
            <person name="Becnel J.J."/>
            <person name="Birren B.W."/>
        </authorList>
    </citation>
    <scope>NUCLEOTIDE SEQUENCE [LARGE SCALE GENOMIC DNA]</scope>
    <source>
        <strain evidence="2">USNM 41457</strain>
    </source>
</reference>
<reference evidence="1 2" key="1">
    <citation type="submission" date="2011-08" db="EMBL/GenBank/DDBJ databases">
        <authorList>
            <person name="Liu Z.J."/>
            <person name="Shi F.L."/>
            <person name="Lu J.Q."/>
            <person name="Li M."/>
            <person name="Wang Z.L."/>
        </authorList>
    </citation>
    <scope>NUCLEOTIDE SEQUENCE [LARGE SCALE GENOMIC DNA]</scope>
    <source>
        <strain evidence="1 2">USNM 41457</strain>
    </source>
</reference>
<dbReference type="VEuPathDB" id="MicrosporidiaDB:EDEG_01390"/>
<gene>
    <name evidence="1" type="ORF">EDEG_01390</name>
</gene>
<comment type="caution">
    <text evidence="1">The sequence shown here is derived from an EMBL/GenBank/DDBJ whole genome shotgun (WGS) entry which is preliminary data.</text>
</comment>
<dbReference type="EMBL" id="AFBI03000019">
    <property type="protein sequence ID" value="EJW04375.1"/>
    <property type="molecule type" value="Genomic_DNA"/>
</dbReference>
<name>J9DPA3_EDHAE</name>
<proteinExistence type="predicted"/>
<accession>J9DPA3</accession>
<dbReference type="HOGENOM" id="CLU_808989_0_0_1"/>
<sequence>MVIWKYILFYASFTNSIKQYSNIESIFCYNIDSLYIEKIYLSILENELPKECYAVMNLEKFKIVVEGISDVLLDIEIYRDLLFRCGQNFLDKIVQKVFPFDKKANNKPIWIENLGITTVNTLENVQKIGGCISFHKILQNLKYMDFLNIYTFVYDLEEDKFENLKLFKSKSVDIYNLFIKDLTDLLLKFKIKLCKNRFLGKFLIDCMSLRINPEIYKFITDGMKNDLVKIHAMHSSLYTDNQMLISYIKKIVFNSDTLIKNTTIYFQCCSDLLIAEILANSYDNDRKKNVGKDEKKILENQLENIIIDFCNGVTEIKNNTLSFSANQKNIKNSEIKDIEKIFY</sequence>
<dbReference type="AlphaFoldDB" id="J9DPA3"/>
<evidence type="ECO:0000313" key="1">
    <source>
        <dbReference type="EMBL" id="EJW04375.1"/>
    </source>
</evidence>